<proteinExistence type="predicted"/>
<protein>
    <submittedName>
        <fullName evidence="3">Uncharacterized protein</fullName>
    </submittedName>
</protein>
<feature type="compositionally biased region" description="Basic and acidic residues" evidence="1">
    <location>
        <begin position="461"/>
        <end position="477"/>
    </location>
</feature>
<evidence type="ECO:0000313" key="3">
    <source>
        <dbReference type="EMBL" id="CAH0777200.1"/>
    </source>
</evidence>
<sequence>MILFTVIALYLVHVTGADPAEPDARSMDISAINSLVRRPQIHLDPNLRKALLRVLTRLDQEDRIENSSDNYQVVTQEDFMSFFNKERQESQEQPQEQGLVMKEVLPTPQNQESKSGKSLVDEKIFSTDNSLKNIHTFGLKTHHSSINEIPSSDIKTGFFFRVPFPGNDTIAQSNASAETVAPEESQNIHEANFKNSLSHALSSHEAAFKASHEAFKKTYSPTNHETPFRSTLKNAVKSPETFMSMLMHAQNNQDSNFKNTLTNFQNSHEANPKPTFLNPENVNNLRTSQESQDASKSSNENSQGSQETNFKSNFDSVQSLENFKNSFETNQRNQDAFKNTFEANQRNQDAFKNSFEANQRNQEALKNSFDAVQSNQDPFKNSFEYTQNSQQTAKNSLEAVQNNQDVNVKTNINVADTQRQEPSEINKTSQVGAEQNLSRNNQEERVASQESLRPITTQETKNSREVETTIQVSKEEASNVGQEVSSEEDDKQAKESSIEENSSKSNGTDNPELKLEGKVEFSEAPLVVAFTVQQDSRGHPHKVIPLSYRGGVAPVPQAEEPKATPVTKISDPTEITFYKSLAQTSSLFKQNPSLASTQPFASIDRPFSPSNDLSRANAQFLKSQSEIIPSQNFIATQQALQPIGNQPQFTPVINQPQVNFAPSQPQQVTSFDFVPSVAKQEGFVPFQPQRQNFFEPKFQQQQNFDLSRNNQNFIGSNDLVRNNQNFIGNSDLVPPARHAAQNYIATNDLVPPRNFDDRRRFPTRQNFEFQRSVDVPQSNFFQRRPPVHQNFFPQQVQQQPLVELNRVNRKEPNQFVGNFGFNSQQRNNYNSHYQFQPAAPVPLDNHLRHLFYQSGIDHSQRFAGGAEDLNIVTKVLALNHVGRNDISEQSFSETSRNQVKVRPPSRVIEPPFE</sequence>
<dbReference type="EMBL" id="OU963869">
    <property type="protein sequence ID" value="CAH0777200.1"/>
    <property type="molecule type" value="Genomic_DNA"/>
</dbReference>
<dbReference type="Proteomes" id="UP001152759">
    <property type="component" value="Chromosome 8"/>
</dbReference>
<feature type="compositionally biased region" description="Polar residues" evidence="1">
    <location>
        <begin position="888"/>
        <end position="898"/>
    </location>
</feature>
<evidence type="ECO:0000256" key="2">
    <source>
        <dbReference type="SAM" id="SignalP"/>
    </source>
</evidence>
<feature type="region of interest" description="Disordered" evidence="1">
    <location>
        <begin position="255"/>
        <end position="310"/>
    </location>
</feature>
<feature type="region of interest" description="Disordered" evidence="1">
    <location>
        <begin position="412"/>
        <end position="512"/>
    </location>
</feature>
<feature type="compositionally biased region" description="Polar residues" evidence="1">
    <location>
        <begin position="255"/>
        <end position="269"/>
    </location>
</feature>
<reference evidence="3" key="1">
    <citation type="submission" date="2021-12" db="EMBL/GenBank/DDBJ databases">
        <authorList>
            <person name="King R."/>
        </authorList>
    </citation>
    <scope>NUCLEOTIDE SEQUENCE</scope>
</reference>
<keyword evidence="2" id="KW-0732">Signal</keyword>
<feature type="compositionally biased region" description="Polar residues" evidence="1">
    <location>
        <begin position="425"/>
        <end position="440"/>
    </location>
</feature>
<feature type="chain" id="PRO_5040124411" evidence="2">
    <location>
        <begin position="18"/>
        <end position="913"/>
    </location>
</feature>
<dbReference type="AlphaFoldDB" id="A0A9P0CBN9"/>
<dbReference type="KEGG" id="btab:109037125"/>
<evidence type="ECO:0000256" key="1">
    <source>
        <dbReference type="SAM" id="MobiDB-lite"/>
    </source>
</evidence>
<feature type="signal peptide" evidence="2">
    <location>
        <begin position="1"/>
        <end position="17"/>
    </location>
</feature>
<feature type="compositionally biased region" description="Polar residues" evidence="1">
    <location>
        <begin position="278"/>
        <end position="310"/>
    </location>
</feature>
<name>A0A9P0CBN9_BEMTA</name>
<organism evidence="3 4">
    <name type="scientific">Bemisia tabaci</name>
    <name type="common">Sweetpotato whitefly</name>
    <name type="synonym">Aleurodes tabaci</name>
    <dbReference type="NCBI Taxonomy" id="7038"/>
    <lineage>
        <taxon>Eukaryota</taxon>
        <taxon>Metazoa</taxon>
        <taxon>Ecdysozoa</taxon>
        <taxon>Arthropoda</taxon>
        <taxon>Hexapoda</taxon>
        <taxon>Insecta</taxon>
        <taxon>Pterygota</taxon>
        <taxon>Neoptera</taxon>
        <taxon>Paraneoptera</taxon>
        <taxon>Hemiptera</taxon>
        <taxon>Sternorrhyncha</taxon>
        <taxon>Aleyrodoidea</taxon>
        <taxon>Aleyrodidae</taxon>
        <taxon>Aleyrodinae</taxon>
        <taxon>Bemisia</taxon>
    </lineage>
</organism>
<gene>
    <name evidence="3" type="ORF">BEMITA_LOCUS13194</name>
</gene>
<feature type="region of interest" description="Disordered" evidence="1">
    <location>
        <begin position="888"/>
        <end position="913"/>
    </location>
</feature>
<feature type="compositionally biased region" description="Polar residues" evidence="1">
    <location>
        <begin position="448"/>
        <end position="460"/>
    </location>
</feature>
<evidence type="ECO:0000313" key="4">
    <source>
        <dbReference type="Proteomes" id="UP001152759"/>
    </source>
</evidence>
<keyword evidence="4" id="KW-1185">Reference proteome</keyword>
<accession>A0A9P0CBN9</accession>